<dbReference type="GO" id="GO:0042761">
    <property type="term" value="P:very long-chain fatty acid biosynthetic process"/>
    <property type="evidence" value="ECO:0007669"/>
    <property type="project" value="TreeGrafter"/>
</dbReference>
<evidence type="ECO:0000256" key="8">
    <source>
        <dbReference type="ARBA" id="ARBA00023098"/>
    </source>
</evidence>
<evidence type="ECO:0000256" key="10">
    <source>
        <dbReference type="ARBA" id="ARBA00023160"/>
    </source>
</evidence>
<dbReference type="Pfam" id="PF01151">
    <property type="entry name" value="ELO"/>
    <property type="match status" value="1"/>
</dbReference>
<keyword evidence="10 11" id="KW-0275">Fatty acid biosynthesis</keyword>
<keyword evidence="5 11" id="KW-0812">Transmembrane</keyword>
<evidence type="ECO:0000256" key="2">
    <source>
        <dbReference type="ARBA" id="ARBA00005194"/>
    </source>
</evidence>
<dbReference type="InterPro" id="IPR002076">
    <property type="entry name" value="ELO_fam"/>
</dbReference>
<keyword evidence="8 11" id="KW-0443">Lipid metabolism</keyword>
<evidence type="ECO:0000256" key="7">
    <source>
        <dbReference type="ARBA" id="ARBA00022989"/>
    </source>
</evidence>
<accession>A0A1I8ER27</accession>
<evidence type="ECO:0000256" key="11">
    <source>
        <dbReference type="RuleBase" id="RU361115"/>
    </source>
</evidence>
<evidence type="ECO:0000256" key="4">
    <source>
        <dbReference type="ARBA" id="ARBA00022679"/>
    </source>
</evidence>
<dbReference type="WBParaSite" id="maker-PairedContig_3960-snap-gene-1.18-mRNA-1">
    <property type="protein sequence ID" value="maker-PairedContig_3960-snap-gene-1.18-mRNA-1"/>
    <property type="gene ID" value="maker-PairedContig_3960-snap-gene-1.18"/>
</dbReference>
<keyword evidence="9 11" id="KW-0472">Membrane</keyword>
<dbReference type="AlphaFoldDB" id="A0A1I8ER27"/>
<keyword evidence="3 11" id="KW-0444">Lipid biosynthesis</keyword>
<dbReference type="STRING" id="6293.A0A1I8ER27"/>
<evidence type="ECO:0000256" key="1">
    <source>
        <dbReference type="ARBA" id="ARBA00004141"/>
    </source>
</evidence>
<sequence length="300" mass="35271">MIKYVNNTEEIVKRSVRYGVIPYIDYFYRKDMDELKRIAFTTPFRYEEAVRYTGTLRNVGIYVSVLYVISIFSIKLVMTRFKPFQLTAALNFWNTWLAVFSVLGSFFTSIALFSEIYSHGLVASYTKIGDFFEGTSGYWSWLFCLSKFAELGDTILIVLRKKPLIFLHWYHHVLTLNYGIMSYNQHTPYNSWIIWLNFTVHSFMYSYYFLRSIHIRVPAAIARYITSMQMLQFIITLLILMHVGYLMAIGEAVDGTLSIYLLCLGMEISYVILFANFYYQSYVKGGGKKFKEEKMAMKRD</sequence>
<dbReference type="PANTHER" id="PTHR11157">
    <property type="entry name" value="FATTY ACID ACYL TRANSFERASE-RELATED"/>
    <property type="match status" value="1"/>
</dbReference>
<keyword evidence="7 11" id="KW-1133">Transmembrane helix</keyword>
<comment type="similarity">
    <text evidence="11">Belongs to the ELO family.</text>
</comment>
<organism evidence="12">
    <name type="scientific">Wuchereria bancrofti</name>
    <dbReference type="NCBI Taxonomy" id="6293"/>
    <lineage>
        <taxon>Eukaryota</taxon>
        <taxon>Metazoa</taxon>
        <taxon>Ecdysozoa</taxon>
        <taxon>Nematoda</taxon>
        <taxon>Chromadorea</taxon>
        <taxon>Rhabditida</taxon>
        <taxon>Spirurina</taxon>
        <taxon>Spiruromorpha</taxon>
        <taxon>Filarioidea</taxon>
        <taxon>Onchocercidae</taxon>
        <taxon>Wuchereria</taxon>
    </lineage>
</organism>
<protein>
    <recommendedName>
        <fullName evidence="11">Elongation of very long chain fatty acids protein</fullName>
        <ecNumber evidence="11">2.3.1.199</ecNumber>
    </recommendedName>
    <alternativeName>
        <fullName evidence="11">Very-long-chain 3-oxoacyl-CoA synthase</fullName>
    </alternativeName>
</protein>
<comment type="catalytic activity">
    <reaction evidence="11">
        <text>a very-long-chain acyl-CoA + malonyl-CoA + H(+) = a very-long-chain 3-oxoacyl-CoA + CO2 + CoA</text>
        <dbReference type="Rhea" id="RHEA:32727"/>
        <dbReference type="ChEBI" id="CHEBI:15378"/>
        <dbReference type="ChEBI" id="CHEBI:16526"/>
        <dbReference type="ChEBI" id="CHEBI:57287"/>
        <dbReference type="ChEBI" id="CHEBI:57384"/>
        <dbReference type="ChEBI" id="CHEBI:90725"/>
        <dbReference type="ChEBI" id="CHEBI:90736"/>
        <dbReference type="EC" id="2.3.1.199"/>
    </reaction>
</comment>
<proteinExistence type="inferred from homology"/>
<dbReference type="PROSITE" id="PS01188">
    <property type="entry name" value="ELO"/>
    <property type="match status" value="1"/>
</dbReference>
<feature type="transmembrane region" description="Helical" evidence="11">
    <location>
        <begin position="189"/>
        <end position="210"/>
    </location>
</feature>
<dbReference type="PANTHER" id="PTHR11157:SF27">
    <property type="entry name" value="ELONGATION OF LONG CHAIN FATTY ACIDS PROTEIN 6"/>
    <property type="match status" value="1"/>
</dbReference>
<keyword evidence="4 11" id="KW-0808">Transferase</keyword>
<feature type="transmembrane region" description="Helical" evidence="11">
    <location>
        <begin position="259"/>
        <end position="279"/>
    </location>
</feature>
<evidence type="ECO:0000256" key="5">
    <source>
        <dbReference type="ARBA" id="ARBA00022692"/>
    </source>
</evidence>
<keyword evidence="6 11" id="KW-0276">Fatty acid metabolism</keyword>
<feature type="transmembrane region" description="Helical" evidence="11">
    <location>
        <begin position="231"/>
        <end position="253"/>
    </location>
</feature>
<dbReference type="InterPro" id="IPR030457">
    <property type="entry name" value="ELO_CS"/>
</dbReference>
<evidence type="ECO:0000256" key="6">
    <source>
        <dbReference type="ARBA" id="ARBA00022832"/>
    </source>
</evidence>
<dbReference type="GO" id="GO:0009922">
    <property type="term" value="F:fatty acid elongase activity"/>
    <property type="evidence" value="ECO:0007669"/>
    <property type="project" value="UniProtKB-EC"/>
</dbReference>
<dbReference type="EC" id="2.3.1.199" evidence="11"/>
<name>A0A1I8ER27_WUCBA</name>
<evidence type="ECO:0000313" key="12">
    <source>
        <dbReference type="WBParaSite" id="maker-PairedContig_3960-snap-gene-1.18-mRNA-1"/>
    </source>
</evidence>
<feature type="transmembrane region" description="Helical" evidence="11">
    <location>
        <begin position="166"/>
        <end position="183"/>
    </location>
</feature>
<dbReference type="UniPathway" id="UPA00094"/>
<feature type="transmembrane region" description="Helical" evidence="11">
    <location>
        <begin position="59"/>
        <end position="78"/>
    </location>
</feature>
<feature type="transmembrane region" description="Helical" evidence="11">
    <location>
        <begin position="90"/>
        <end position="118"/>
    </location>
</feature>
<comment type="pathway">
    <text evidence="2">Lipid metabolism; fatty acid biosynthesis.</text>
</comment>
<dbReference type="GO" id="GO:0034625">
    <property type="term" value="P:fatty acid elongation, monounsaturated fatty acid"/>
    <property type="evidence" value="ECO:0007669"/>
    <property type="project" value="TreeGrafter"/>
</dbReference>
<reference evidence="12" key="1">
    <citation type="submission" date="2016-11" db="UniProtKB">
        <authorList>
            <consortium name="WormBaseParasite"/>
        </authorList>
    </citation>
    <scope>IDENTIFICATION</scope>
    <source>
        <strain evidence="12">pt0022</strain>
    </source>
</reference>
<comment type="subcellular location">
    <subcellularLocation>
        <location evidence="1">Membrane</location>
        <topology evidence="1">Multi-pass membrane protein</topology>
    </subcellularLocation>
</comment>
<dbReference type="GO" id="GO:0030148">
    <property type="term" value="P:sphingolipid biosynthetic process"/>
    <property type="evidence" value="ECO:0007669"/>
    <property type="project" value="TreeGrafter"/>
</dbReference>
<dbReference type="GO" id="GO:0019367">
    <property type="term" value="P:fatty acid elongation, saturated fatty acid"/>
    <property type="evidence" value="ECO:0007669"/>
    <property type="project" value="TreeGrafter"/>
</dbReference>
<dbReference type="GO" id="GO:0034626">
    <property type="term" value="P:fatty acid elongation, polyunsaturated fatty acid"/>
    <property type="evidence" value="ECO:0007669"/>
    <property type="project" value="TreeGrafter"/>
</dbReference>
<dbReference type="GO" id="GO:0005789">
    <property type="term" value="C:endoplasmic reticulum membrane"/>
    <property type="evidence" value="ECO:0007669"/>
    <property type="project" value="TreeGrafter"/>
</dbReference>
<evidence type="ECO:0000256" key="9">
    <source>
        <dbReference type="ARBA" id="ARBA00023136"/>
    </source>
</evidence>
<evidence type="ECO:0000256" key="3">
    <source>
        <dbReference type="ARBA" id="ARBA00022516"/>
    </source>
</evidence>